<gene>
    <name evidence="10" type="primary">LOC125779329</name>
</gene>
<keyword evidence="9" id="KW-1185">Reference proteome</keyword>
<keyword evidence="6" id="KW-0378">Hydrolase</keyword>
<evidence type="ECO:0000256" key="2">
    <source>
        <dbReference type="ARBA" id="ARBA00004123"/>
    </source>
</evidence>
<evidence type="ECO:0000256" key="3">
    <source>
        <dbReference type="ARBA" id="ARBA00006958"/>
    </source>
</evidence>
<dbReference type="PANTHER" id="PTHR22930:SF269">
    <property type="entry name" value="NUCLEASE HARBI1-LIKE PROTEIN"/>
    <property type="match status" value="1"/>
</dbReference>
<dbReference type="Proteomes" id="UP001652620">
    <property type="component" value="Chromosome 6"/>
</dbReference>
<accession>A0ABM3K511</accession>
<comment type="cofactor">
    <cofactor evidence="1">
        <name>a divalent metal cation</name>
        <dbReference type="ChEBI" id="CHEBI:60240"/>
    </cofactor>
</comment>
<evidence type="ECO:0000256" key="4">
    <source>
        <dbReference type="ARBA" id="ARBA00022722"/>
    </source>
</evidence>
<evidence type="ECO:0000313" key="10">
    <source>
        <dbReference type="RefSeq" id="XP_049316567.1"/>
    </source>
</evidence>
<evidence type="ECO:0000256" key="5">
    <source>
        <dbReference type="ARBA" id="ARBA00022723"/>
    </source>
</evidence>
<keyword evidence="7" id="KW-0539">Nucleus</keyword>
<dbReference type="PANTHER" id="PTHR22930">
    <property type="match status" value="1"/>
</dbReference>
<keyword evidence="4" id="KW-0540">Nuclease</keyword>
<comment type="similarity">
    <text evidence="3">Belongs to the HARBI1 family.</text>
</comment>
<evidence type="ECO:0000256" key="7">
    <source>
        <dbReference type="ARBA" id="ARBA00023242"/>
    </source>
</evidence>
<proteinExistence type="inferred from homology"/>
<organism evidence="9 10">
    <name type="scientific">Bactrocera dorsalis</name>
    <name type="common">Oriental fruit fly</name>
    <name type="synonym">Dacus dorsalis</name>
    <dbReference type="NCBI Taxonomy" id="27457"/>
    <lineage>
        <taxon>Eukaryota</taxon>
        <taxon>Metazoa</taxon>
        <taxon>Ecdysozoa</taxon>
        <taxon>Arthropoda</taxon>
        <taxon>Hexapoda</taxon>
        <taxon>Insecta</taxon>
        <taxon>Pterygota</taxon>
        <taxon>Neoptera</taxon>
        <taxon>Endopterygota</taxon>
        <taxon>Diptera</taxon>
        <taxon>Brachycera</taxon>
        <taxon>Muscomorpha</taxon>
        <taxon>Tephritoidea</taxon>
        <taxon>Tephritidae</taxon>
        <taxon>Bactrocera</taxon>
        <taxon>Bactrocera</taxon>
    </lineage>
</organism>
<sequence length="414" mass="47345">MEVERRKRLQQLLLLLVAKKKLINILSLCAISDKKTRVWTIPIYAENERELHGFFNNLFVYIKNNDSSQFQKATRMQVDQFKLLLSLIKKRIAKQCHIRRPIPAECRLAITLVYLAHGVCRQMLAWAFRVGVSTIGKILLETSAAIWDELSGIYLAQPNEHEWREIADSFYIKTGMPHVVGAVDGKHVQIKCPRKSGSLYFNYKQYFSIVLLAVCDSKYTFTAVDIGAYGSQSDGGVLKISGFGNRILNGTMNLPEAENLPRSAIKFPFYYVGDAAFPLTKHLMRPYPGKCLEANKDHFNKCLSRARVTIENTFGILVARWRVLNNSLDMFPENANTIVRATLVLHNFVKFHNAEFYCPNNFVDHVNESGILIEGQWRQFVAPLHQSTILSSANARRSAFDARDLLKNYLFFNK</sequence>
<evidence type="ECO:0000259" key="8">
    <source>
        <dbReference type="Pfam" id="PF13359"/>
    </source>
</evidence>
<dbReference type="RefSeq" id="XP_049316567.1">
    <property type="nucleotide sequence ID" value="XM_049460610.1"/>
</dbReference>
<dbReference type="Pfam" id="PF13359">
    <property type="entry name" value="DDE_Tnp_4"/>
    <property type="match status" value="1"/>
</dbReference>
<dbReference type="InterPro" id="IPR027806">
    <property type="entry name" value="HARBI1_dom"/>
</dbReference>
<comment type="subcellular location">
    <subcellularLocation>
        <location evidence="2">Nucleus</location>
    </subcellularLocation>
</comment>
<name>A0ABM3K511_BACDO</name>
<feature type="domain" description="DDE Tnp4" evidence="8">
    <location>
        <begin position="183"/>
        <end position="347"/>
    </location>
</feature>
<evidence type="ECO:0000313" key="9">
    <source>
        <dbReference type="Proteomes" id="UP001652620"/>
    </source>
</evidence>
<evidence type="ECO:0000256" key="1">
    <source>
        <dbReference type="ARBA" id="ARBA00001968"/>
    </source>
</evidence>
<keyword evidence="5" id="KW-0479">Metal-binding</keyword>
<protein>
    <submittedName>
        <fullName evidence="10">Nuclease HARBI1</fullName>
    </submittedName>
</protein>
<dbReference type="InterPro" id="IPR045249">
    <property type="entry name" value="HARBI1-like"/>
</dbReference>
<reference evidence="10" key="1">
    <citation type="submission" date="2025-08" db="UniProtKB">
        <authorList>
            <consortium name="RefSeq"/>
        </authorList>
    </citation>
    <scope>IDENTIFICATION</scope>
    <source>
        <tissue evidence="10">Adult</tissue>
    </source>
</reference>
<dbReference type="GeneID" id="125779329"/>
<evidence type="ECO:0000256" key="6">
    <source>
        <dbReference type="ARBA" id="ARBA00022801"/>
    </source>
</evidence>